<evidence type="ECO:0000313" key="1">
    <source>
        <dbReference type="EMBL" id="GAA3697187.1"/>
    </source>
</evidence>
<organism evidence="1 2">
    <name type="scientific">Sphingomonas cynarae</name>
    <dbReference type="NCBI Taxonomy" id="930197"/>
    <lineage>
        <taxon>Bacteria</taxon>
        <taxon>Pseudomonadati</taxon>
        <taxon>Pseudomonadota</taxon>
        <taxon>Alphaproteobacteria</taxon>
        <taxon>Sphingomonadales</taxon>
        <taxon>Sphingomonadaceae</taxon>
        <taxon>Sphingomonas</taxon>
    </lineage>
</organism>
<evidence type="ECO:0008006" key="3">
    <source>
        <dbReference type="Google" id="ProtNLM"/>
    </source>
</evidence>
<accession>A0ABP7CVZ1</accession>
<sequence>MSGDRNVGTIERAFQLARSGACHSVEEIRVQLSAERHDRIHEHLGGISIQRQLKALLVGRGVKARADDDDGAG</sequence>
<dbReference type="RefSeq" id="WP_344691742.1">
    <property type="nucleotide sequence ID" value="NZ_BAABBF010000001.1"/>
</dbReference>
<dbReference type="Proteomes" id="UP001500523">
    <property type="component" value="Unassembled WGS sequence"/>
</dbReference>
<reference evidence="2" key="1">
    <citation type="journal article" date="2019" name="Int. J. Syst. Evol. Microbiol.">
        <title>The Global Catalogue of Microorganisms (GCM) 10K type strain sequencing project: providing services to taxonomists for standard genome sequencing and annotation.</title>
        <authorList>
            <consortium name="The Broad Institute Genomics Platform"/>
            <consortium name="The Broad Institute Genome Sequencing Center for Infectious Disease"/>
            <person name="Wu L."/>
            <person name="Ma J."/>
        </authorList>
    </citation>
    <scope>NUCLEOTIDE SEQUENCE [LARGE SCALE GENOMIC DNA]</scope>
    <source>
        <strain evidence="2">JCM 17498</strain>
    </source>
</reference>
<name>A0ABP7CVZ1_9SPHN</name>
<evidence type="ECO:0000313" key="2">
    <source>
        <dbReference type="Proteomes" id="UP001500523"/>
    </source>
</evidence>
<gene>
    <name evidence="1" type="ORF">GCM10022268_04570</name>
</gene>
<dbReference type="EMBL" id="BAABBF010000001">
    <property type="protein sequence ID" value="GAA3697187.1"/>
    <property type="molecule type" value="Genomic_DNA"/>
</dbReference>
<protein>
    <recommendedName>
        <fullName evidence="3">Transposase</fullName>
    </recommendedName>
</protein>
<proteinExistence type="predicted"/>
<keyword evidence="2" id="KW-1185">Reference proteome</keyword>
<comment type="caution">
    <text evidence="1">The sequence shown here is derived from an EMBL/GenBank/DDBJ whole genome shotgun (WGS) entry which is preliminary data.</text>
</comment>